<dbReference type="InterPro" id="IPR018502">
    <property type="entry name" value="Annexin_repeat"/>
</dbReference>
<dbReference type="AlphaFoldDB" id="A0A1Y2DVN3"/>
<comment type="similarity">
    <text evidence="1">Belongs to the annexin family.</text>
</comment>
<dbReference type="PRINTS" id="PR00196">
    <property type="entry name" value="ANNEXIN"/>
</dbReference>
<protein>
    <recommendedName>
        <fullName evidence="7">Annexin</fullName>
    </recommendedName>
</protein>
<keyword evidence="3" id="KW-0041">Annexin</keyword>
<dbReference type="InParanoid" id="A0A1Y2DVN3"/>
<dbReference type="PANTHER" id="PTHR10502">
    <property type="entry name" value="ANNEXIN"/>
    <property type="match status" value="1"/>
</dbReference>
<dbReference type="InterPro" id="IPR001464">
    <property type="entry name" value="Annexin"/>
</dbReference>
<dbReference type="OrthoDB" id="37886at2759"/>
<dbReference type="Gene3D" id="1.10.220.10">
    <property type="entry name" value="Annexin"/>
    <property type="match status" value="4"/>
</dbReference>
<accession>A0A1Y2DVN3</accession>
<evidence type="ECO:0000256" key="4">
    <source>
        <dbReference type="SAM" id="MobiDB-lite"/>
    </source>
</evidence>
<evidence type="ECO:0000313" key="5">
    <source>
        <dbReference type="EMBL" id="ORY62705.1"/>
    </source>
</evidence>
<dbReference type="GO" id="GO:0005544">
    <property type="term" value="F:calcium-dependent phospholipid binding"/>
    <property type="evidence" value="ECO:0007669"/>
    <property type="project" value="InterPro"/>
</dbReference>
<dbReference type="PANTHER" id="PTHR10502:SF102">
    <property type="entry name" value="ANNEXIN B11"/>
    <property type="match status" value="1"/>
</dbReference>
<evidence type="ECO:0000256" key="2">
    <source>
        <dbReference type="ARBA" id="ARBA00022737"/>
    </source>
</evidence>
<feature type="region of interest" description="Disordered" evidence="4">
    <location>
        <begin position="1"/>
        <end position="167"/>
    </location>
</feature>
<dbReference type="GO" id="GO:0005634">
    <property type="term" value="C:nucleus"/>
    <property type="evidence" value="ECO:0007669"/>
    <property type="project" value="TreeGrafter"/>
</dbReference>
<reference evidence="5 6" key="1">
    <citation type="submission" date="2016-07" db="EMBL/GenBank/DDBJ databases">
        <title>Pervasive Adenine N6-methylation of Active Genes in Fungi.</title>
        <authorList>
            <consortium name="DOE Joint Genome Institute"/>
            <person name="Mondo S.J."/>
            <person name="Dannebaum R.O."/>
            <person name="Kuo R.C."/>
            <person name="Labutti K."/>
            <person name="Haridas S."/>
            <person name="Kuo A."/>
            <person name="Salamov A."/>
            <person name="Ahrendt S.R."/>
            <person name="Lipzen A."/>
            <person name="Sullivan W."/>
            <person name="Andreopoulos W.B."/>
            <person name="Clum A."/>
            <person name="Lindquist E."/>
            <person name="Daum C."/>
            <person name="Ramamoorthy G.K."/>
            <person name="Gryganskyi A."/>
            <person name="Culley D."/>
            <person name="Magnuson J.K."/>
            <person name="James T.Y."/>
            <person name="O'Malley M.A."/>
            <person name="Stajich J.E."/>
            <person name="Spatafora J.W."/>
            <person name="Visel A."/>
            <person name="Grigoriev I.V."/>
        </authorList>
    </citation>
    <scope>NUCLEOTIDE SEQUENCE [LARGE SCALE GENOMIC DNA]</scope>
    <source>
        <strain evidence="5 6">62-1032</strain>
    </source>
</reference>
<dbReference type="PROSITE" id="PS51897">
    <property type="entry name" value="ANNEXIN_2"/>
    <property type="match status" value="3"/>
</dbReference>
<feature type="compositionally biased region" description="Polar residues" evidence="4">
    <location>
        <begin position="1"/>
        <end position="11"/>
    </location>
</feature>
<dbReference type="GO" id="GO:0005886">
    <property type="term" value="C:plasma membrane"/>
    <property type="evidence" value="ECO:0007669"/>
    <property type="project" value="TreeGrafter"/>
</dbReference>
<gene>
    <name evidence="5" type="ORF">BCR35DRAFT_355111</name>
</gene>
<dbReference type="GO" id="GO:0001786">
    <property type="term" value="F:phosphatidylserine binding"/>
    <property type="evidence" value="ECO:0007669"/>
    <property type="project" value="TreeGrafter"/>
</dbReference>
<evidence type="ECO:0000256" key="3">
    <source>
        <dbReference type="ARBA" id="ARBA00023216"/>
    </source>
</evidence>
<proteinExistence type="inferred from homology"/>
<feature type="compositionally biased region" description="Pro residues" evidence="4">
    <location>
        <begin position="45"/>
        <end position="78"/>
    </location>
</feature>
<dbReference type="InterPro" id="IPR037104">
    <property type="entry name" value="Annexin_sf"/>
</dbReference>
<dbReference type="SUPFAM" id="SSF47874">
    <property type="entry name" value="Annexin"/>
    <property type="match status" value="1"/>
</dbReference>
<organism evidence="5 6">
    <name type="scientific">Leucosporidium creatinivorum</name>
    <dbReference type="NCBI Taxonomy" id="106004"/>
    <lineage>
        <taxon>Eukaryota</taxon>
        <taxon>Fungi</taxon>
        <taxon>Dikarya</taxon>
        <taxon>Basidiomycota</taxon>
        <taxon>Pucciniomycotina</taxon>
        <taxon>Microbotryomycetes</taxon>
        <taxon>Leucosporidiales</taxon>
        <taxon>Leucosporidium</taxon>
    </lineage>
</organism>
<keyword evidence="6" id="KW-1185">Reference proteome</keyword>
<name>A0A1Y2DVN3_9BASI</name>
<evidence type="ECO:0000313" key="6">
    <source>
        <dbReference type="Proteomes" id="UP000193467"/>
    </source>
</evidence>
<feature type="compositionally biased region" description="Low complexity" evidence="4">
    <location>
        <begin position="17"/>
        <end position="31"/>
    </location>
</feature>
<dbReference type="GO" id="GO:0005509">
    <property type="term" value="F:calcium ion binding"/>
    <property type="evidence" value="ECO:0007669"/>
    <property type="project" value="InterPro"/>
</dbReference>
<comment type="caution">
    <text evidence="5">The sequence shown here is derived from an EMBL/GenBank/DDBJ whole genome shotgun (WGS) entry which is preliminary data.</text>
</comment>
<dbReference type="Pfam" id="PF00191">
    <property type="entry name" value="Annexin"/>
    <property type="match status" value="4"/>
</dbReference>
<dbReference type="EMBL" id="MCGR01000070">
    <property type="protein sequence ID" value="ORY62705.1"/>
    <property type="molecule type" value="Genomic_DNA"/>
</dbReference>
<feature type="compositionally biased region" description="Low complexity" evidence="4">
    <location>
        <begin position="128"/>
        <end position="146"/>
    </location>
</feature>
<dbReference type="GO" id="GO:0012506">
    <property type="term" value="C:vesicle membrane"/>
    <property type="evidence" value="ECO:0007669"/>
    <property type="project" value="TreeGrafter"/>
</dbReference>
<dbReference type="Proteomes" id="UP000193467">
    <property type="component" value="Unassembled WGS sequence"/>
</dbReference>
<feature type="compositionally biased region" description="Pro residues" evidence="4">
    <location>
        <begin position="91"/>
        <end position="124"/>
    </location>
</feature>
<evidence type="ECO:0008006" key="7">
    <source>
        <dbReference type="Google" id="ProtNLM"/>
    </source>
</evidence>
<dbReference type="GO" id="GO:0005737">
    <property type="term" value="C:cytoplasm"/>
    <property type="evidence" value="ECO:0007669"/>
    <property type="project" value="TreeGrafter"/>
</dbReference>
<keyword evidence="2" id="KW-0677">Repeat</keyword>
<evidence type="ECO:0000256" key="1">
    <source>
        <dbReference type="ARBA" id="ARBA00007831"/>
    </source>
</evidence>
<dbReference type="SMART" id="SM00335">
    <property type="entry name" value="ANX"/>
    <property type="match status" value="4"/>
</dbReference>
<sequence length="517" mass="55888">MANYQPQYNTSAPPPNQYGQPQQQQQYGAPPGQQPPYGQPQQGYGPPPPQQGYGGPPPQHGQYGAPPPGQYGAPPPPQGQYGQGGYQPQYGAPPAPGGYGQPPQPGYGAPPPPGGQYGAPPPPGGQYGAPPGQYGAPQGYPHQQQGFGAPHIPRTYLGSPIHPAENPLLPAHEKVREGTAVDGYNPDADVQAIKKACKGFGTDEAKITSIIMPMPAVRLPVLKYAYKAREGKDLEKLLEKELRGNYETLVLQVVQGPLYADLENIYEACKGLGTNEVLLTEILIGRPPLAYDLLRSAFQARYSKSLEKTVLDELSFKTKGAMQVALLGDWKDQPMGGRTGDMESGLGGVGGFGGMGAVHAQVNQQMVQGDLQSLSKCFGMDTDQSLLSSILFTRSPLHLNALQQAYLQQKKHPLTRKIKQSIDGHLKEMYLHALEGGKKDTTGAWRDAKLIHKAMAGLGTKDLLLIMRIVRAHWDRNHFAQVKQAYKAKYSKDLSSAVMNETSGDYREALMAIINQV</sequence>
<dbReference type="STRING" id="106004.A0A1Y2DVN3"/>